<evidence type="ECO:0000313" key="1">
    <source>
        <dbReference type="EMBL" id="KAG7168891.1"/>
    </source>
</evidence>
<dbReference type="Proteomes" id="UP000747542">
    <property type="component" value="Unassembled WGS sequence"/>
</dbReference>
<proteinExistence type="predicted"/>
<evidence type="ECO:0000313" key="2">
    <source>
        <dbReference type="Proteomes" id="UP000747542"/>
    </source>
</evidence>
<sequence>MKAIMLEFGVFSLSDSSHHHHPTGCLALTEVSNQQ</sequence>
<gene>
    <name evidence="1" type="ORF">Hamer_G011565</name>
</gene>
<dbReference type="AlphaFoldDB" id="A0A8J5MZ85"/>
<dbReference type="EMBL" id="JAHLQT010018664">
    <property type="protein sequence ID" value="KAG7168891.1"/>
    <property type="molecule type" value="Genomic_DNA"/>
</dbReference>
<name>A0A8J5MZ85_HOMAM</name>
<protein>
    <submittedName>
        <fullName evidence="1">Uncharacterized protein</fullName>
    </submittedName>
</protein>
<accession>A0A8J5MZ85</accession>
<keyword evidence="2" id="KW-1185">Reference proteome</keyword>
<reference evidence="1" key="1">
    <citation type="journal article" date="2021" name="Sci. Adv.">
        <title>The American lobster genome reveals insights on longevity, neural, and immune adaptations.</title>
        <authorList>
            <person name="Polinski J.M."/>
            <person name="Zimin A.V."/>
            <person name="Clark K.F."/>
            <person name="Kohn A.B."/>
            <person name="Sadowski N."/>
            <person name="Timp W."/>
            <person name="Ptitsyn A."/>
            <person name="Khanna P."/>
            <person name="Romanova D.Y."/>
            <person name="Williams P."/>
            <person name="Greenwood S.J."/>
            <person name="Moroz L.L."/>
            <person name="Walt D.R."/>
            <person name="Bodnar A.G."/>
        </authorList>
    </citation>
    <scope>NUCLEOTIDE SEQUENCE</scope>
    <source>
        <strain evidence="1">GMGI-L3</strain>
    </source>
</reference>
<comment type="caution">
    <text evidence="1">The sequence shown here is derived from an EMBL/GenBank/DDBJ whole genome shotgun (WGS) entry which is preliminary data.</text>
</comment>
<organism evidence="1 2">
    <name type="scientific">Homarus americanus</name>
    <name type="common">American lobster</name>
    <dbReference type="NCBI Taxonomy" id="6706"/>
    <lineage>
        <taxon>Eukaryota</taxon>
        <taxon>Metazoa</taxon>
        <taxon>Ecdysozoa</taxon>
        <taxon>Arthropoda</taxon>
        <taxon>Crustacea</taxon>
        <taxon>Multicrustacea</taxon>
        <taxon>Malacostraca</taxon>
        <taxon>Eumalacostraca</taxon>
        <taxon>Eucarida</taxon>
        <taxon>Decapoda</taxon>
        <taxon>Pleocyemata</taxon>
        <taxon>Astacidea</taxon>
        <taxon>Nephropoidea</taxon>
        <taxon>Nephropidae</taxon>
        <taxon>Homarus</taxon>
    </lineage>
</organism>